<reference evidence="9" key="2">
    <citation type="submission" date="2023-12" db="EMBL/GenBank/DDBJ databases">
        <authorList>
            <person name="Sun Q."/>
            <person name="Inoue M."/>
        </authorList>
    </citation>
    <scope>NUCLEOTIDE SEQUENCE</scope>
    <source>
        <strain evidence="9">JCM 17590</strain>
    </source>
</reference>
<comment type="caution">
    <text evidence="9">The sequence shown here is derived from an EMBL/GenBank/DDBJ whole genome shotgun (WGS) entry which is preliminary data.</text>
</comment>
<dbReference type="PROSITE" id="PS51318">
    <property type="entry name" value="TAT"/>
    <property type="match status" value="1"/>
</dbReference>
<dbReference type="SUPFAM" id="SSF53649">
    <property type="entry name" value="Alkaline phosphatase-like"/>
    <property type="match status" value="1"/>
</dbReference>
<dbReference type="PANTHER" id="PTHR31956:SF1">
    <property type="entry name" value="NON-SPECIFIC PHOSPHOLIPASE C1"/>
    <property type="match status" value="1"/>
</dbReference>
<evidence type="ECO:0000259" key="8">
    <source>
        <dbReference type="Pfam" id="PF05506"/>
    </source>
</evidence>
<dbReference type="EMBL" id="BAABBV010000001">
    <property type="protein sequence ID" value="GAA4157790.1"/>
    <property type="molecule type" value="Genomic_DNA"/>
</dbReference>
<protein>
    <recommendedName>
        <fullName evidence="3">phospholipase C</fullName>
        <ecNumber evidence="3">3.1.4.3</ecNumber>
    </recommendedName>
</protein>
<sequence>MAENEDKPVHTGAGFTRRNILKSAGIAAAAVSAAGAAGLGIERSASSAADAATTAKTTSKRGRTGTIADLKHVVIIMQENRSFDHIFGTLDLPGVRGFGDKQALVWQNGQTNFYEPNSRAEGYLLPYRADTTKYNAQNTSSRMFYFEEEDVPFHHAIAKAWTVADHYYCSLNTSTDPNRIMFWTGTNDPDGTLGGGPRINNNQNGQFLFQWETYPEVLQKAGVSWQMYVDNNTDTGWFGDFEDNLLRDFARFNPKTASDEDFEPGKGLLARGGITNGYTTPPADQANNSSNLDYVLRDFIADCEAGTLPQVSWITSPAAWSEHPNNAPDNGAAYTRRVIQAVHDNSELWDSTLIILNYDEPNGANRVGQGGFFDHVLPAIPEDGTPGEGAVGLNPGFGGRVPLVMISPWTRGGYVCSEVFDHTSTIMLLEQWTTALGKPAICKHISNWRRSVSGDMLSAIDFSRFDNSFPELPSAESVLAIAAKDATLPPVPQPAVGEQVMPVQKAIGPLKVRPLPFHQHAELVEDRKTGKVTAKMTFDGGRPGKGASMLVFADKYQPQSLYGTPYTVTNTKPREYTWDTTTTEGGYAFSIYGPDRFVRSFAGQVVPDGQTGTAVPRIEVDLVRGHGDSQHVAIELHNDGDRAVTYKLVANDFVGRNQTISVGAHRSTKLTWPTQAGYYDVIITAAEVEGWKQRYAGRVAQA</sequence>
<name>A0ABP7ZHA8_9MICO</name>
<keyword evidence="5" id="KW-0378">Hydrolase</keyword>
<reference evidence="9" key="1">
    <citation type="journal article" date="2014" name="Int. J. Syst. Evol. Microbiol.">
        <title>Complete genome of a new Firmicutes species belonging to the dominant human colonic microbiota ('Ruminococcus bicirculans') reveals two chromosomes and a selective capacity to utilize plant glucans.</title>
        <authorList>
            <consortium name="NISC Comparative Sequencing Program"/>
            <person name="Wegmann U."/>
            <person name="Louis P."/>
            <person name="Goesmann A."/>
            <person name="Henrissat B."/>
            <person name="Duncan S.H."/>
            <person name="Flint H.J."/>
        </authorList>
    </citation>
    <scope>NUCLEOTIDE SEQUENCE</scope>
    <source>
        <strain evidence="9">JCM 17590</strain>
    </source>
</reference>
<evidence type="ECO:0000313" key="10">
    <source>
        <dbReference type="Proteomes" id="UP001415169"/>
    </source>
</evidence>
<evidence type="ECO:0000256" key="7">
    <source>
        <dbReference type="ARBA" id="ARBA00048421"/>
    </source>
</evidence>
<comment type="similarity">
    <text evidence="2">Belongs to the bacterial phospholipase C family.</text>
</comment>
<dbReference type="PANTHER" id="PTHR31956">
    <property type="entry name" value="NON-SPECIFIC PHOSPHOLIPASE C4-RELATED"/>
    <property type="match status" value="1"/>
</dbReference>
<dbReference type="RefSeq" id="WP_344790622.1">
    <property type="nucleotide sequence ID" value="NZ_BAABBV010000001.1"/>
</dbReference>
<keyword evidence="4" id="KW-0134">Cell wall</keyword>
<evidence type="ECO:0000256" key="6">
    <source>
        <dbReference type="ARBA" id="ARBA00023026"/>
    </source>
</evidence>
<keyword evidence="10" id="KW-1185">Reference proteome</keyword>
<accession>A0ABP7ZHA8</accession>
<feature type="domain" description="Bacterial phospholipase C C-terminal" evidence="8">
    <location>
        <begin position="630"/>
        <end position="698"/>
    </location>
</feature>
<comment type="catalytic activity">
    <reaction evidence="7">
        <text>a 1,2-diacyl-sn-glycero-3-phosphocholine + H2O = phosphocholine + a 1,2-diacyl-sn-glycerol + H(+)</text>
        <dbReference type="Rhea" id="RHEA:10604"/>
        <dbReference type="ChEBI" id="CHEBI:15377"/>
        <dbReference type="ChEBI" id="CHEBI:15378"/>
        <dbReference type="ChEBI" id="CHEBI:17815"/>
        <dbReference type="ChEBI" id="CHEBI:57643"/>
        <dbReference type="ChEBI" id="CHEBI:295975"/>
        <dbReference type="EC" id="3.1.4.3"/>
    </reaction>
    <physiologicalReaction direction="left-to-right" evidence="7">
        <dbReference type="Rhea" id="RHEA:10605"/>
    </physiologicalReaction>
</comment>
<dbReference type="Pfam" id="PF05506">
    <property type="entry name" value="PLipase_C_C"/>
    <property type="match status" value="2"/>
</dbReference>
<organism evidence="9 10">
    <name type="scientific">Gryllotalpicola daejeonensis</name>
    <dbReference type="NCBI Taxonomy" id="993087"/>
    <lineage>
        <taxon>Bacteria</taxon>
        <taxon>Bacillati</taxon>
        <taxon>Actinomycetota</taxon>
        <taxon>Actinomycetes</taxon>
        <taxon>Micrococcales</taxon>
        <taxon>Microbacteriaceae</taxon>
        <taxon>Gryllotalpicola</taxon>
    </lineage>
</organism>
<evidence type="ECO:0000256" key="4">
    <source>
        <dbReference type="ARBA" id="ARBA00022512"/>
    </source>
</evidence>
<dbReference type="InterPro" id="IPR006311">
    <property type="entry name" value="TAT_signal"/>
</dbReference>
<keyword evidence="4" id="KW-0964">Secreted</keyword>
<proteinExistence type="inferred from homology"/>
<dbReference type="Pfam" id="PF04185">
    <property type="entry name" value="Phosphoesterase"/>
    <property type="match status" value="1"/>
</dbReference>
<evidence type="ECO:0000256" key="2">
    <source>
        <dbReference type="ARBA" id="ARBA00009717"/>
    </source>
</evidence>
<dbReference type="InterPro" id="IPR008475">
    <property type="entry name" value="PLipase_C_C"/>
</dbReference>
<evidence type="ECO:0000256" key="3">
    <source>
        <dbReference type="ARBA" id="ARBA00012018"/>
    </source>
</evidence>
<dbReference type="InterPro" id="IPR007312">
    <property type="entry name" value="Phosphoesterase"/>
</dbReference>
<dbReference type="EC" id="3.1.4.3" evidence="3"/>
<dbReference type="Gene3D" id="3.40.720.10">
    <property type="entry name" value="Alkaline Phosphatase, subunit A"/>
    <property type="match status" value="2"/>
</dbReference>
<comment type="subcellular location">
    <subcellularLocation>
        <location evidence="1">Secreted</location>
        <location evidence="1">Cell wall</location>
    </subcellularLocation>
</comment>
<gene>
    <name evidence="9" type="ORF">GCM10022286_09730</name>
</gene>
<evidence type="ECO:0000256" key="5">
    <source>
        <dbReference type="ARBA" id="ARBA00022801"/>
    </source>
</evidence>
<feature type="domain" description="Bacterial phospholipase C C-terminal" evidence="8">
    <location>
        <begin position="514"/>
        <end position="604"/>
    </location>
</feature>
<evidence type="ECO:0000313" key="9">
    <source>
        <dbReference type="EMBL" id="GAA4157790.1"/>
    </source>
</evidence>
<dbReference type="Proteomes" id="UP001415169">
    <property type="component" value="Unassembled WGS sequence"/>
</dbReference>
<dbReference type="InterPro" id="IPR017850">
    <property type="entry name" value="Alkaline_phosphatase_core_sf"/>
</dbReference>
<keyword evidence="6" id="KW-0843">Virulence</keyword>
<evidence type="ECO:0000256" key="1">
    <source>
        <dbReference type="ARBA" id="ARBA00004191"/>
    </source>
</evidence>